<dbReference type="Proteomes" id="UP000054843">
    <property type="component" value="Unassembled WGS sequence"/>
</dbReference>
<gene>
    <name evidence="2" type="primary">TRAPPC8</name>
    <name evidence="2" type="ORF">T10_11855</name>
</gene>
<dbReference type="Pfam" id="PF24542">
    <property type="entry name" value="Ig_TPPC8_C"/>
    <property type="match status" value="1"/>
</dbReference>
<dbReference type="GO" id="GO:1990072">
    <property type="term" value="C:TRAPPIII protein complex"/>
    <property type="evidence" value="ECO:0007669"/>
    <property type="project" value="TreeGrafter"/>
</dbReference>
<dbReference type="Pfam" id="PF12739">
    <property type="entry name" value="TRAPPC-Trs85"/>
    <property type="match status" value="1"/>
</dbReference>
<evidence type="ECO:0000313" key="2">
    <source>
        <dbReference type="EMBL" id="KRZ69808.1"/>
    </source>
</evidence>
<dbReference type="EMBL" id="JYDO01000128">
    <property type="protein sequence ID" value="KRZ69808.1"/>
    <property type="molecule type" value="Genomic_DNA"/>
</dbReference>
<comment type="caution">
    <text evidence="2">The sequence shown here is derived from an EMBL/GenBank/DDBJ whole genome shotgun (WGS) entry which is preliminary data.</text>
</comment>
<keyword evidence="3" id="KW-1185">Reference proteome</keyword>
<organism evidence="2 3">
    <name type="scientific">Trichinella papuae</name>
    <dbReference type="NCBI Taxonomy" id="268474"/>
    <lineage>
        <taxon>Eukaryota</taxon>
        <taxon>Metazoa</taxon>
        <taxon>Ecdysozoa</taxon>
        <taxon>Nematoda</taxon>
        <taxon>Enoplea</taxon>
        <taxon>Dorylaimia</taxon>
        <taxon>Trichinellida</taxon>
        <taxon>Trichinellidae</taxon>
        <taxon>Trichinella</taxon>
    </lineage>
</organism>
<dbReference type="OrthoDB" id="203724at2759"/>
<accession>A0A0V1ME92</accession>
<dbReference type="STRING" id="268474.A0A0V1ME92"/>
<evidence type="ECO:0000313" key="3">
    <source>
        <dbReference type="Proteomes" id="UP000054843"/>
    </source>
</evidence>
<dbReference type="InterPro" id="IPR024420">
    <property type="entry name" value="TRAPP_III_complex_Trs85"/>
</dbReference>
<name>A0A0V1ME92_9BILA</name>
<protein>
    <submittedName>
        <fullName evidence="2">Trafficking protein particle complex subunit 8</fullName>
    </submittedName>
</protein>
<dbReference type="PANTHER" id="PTHR12975">
    <property type="entry name" value="TRANSPORT PROTEIN TRAPP"/>
    <property type="match status" value="1"/>
</dbReference>
<dbReference type="EMBL" id="JYDO01000128">
    <property type="protein sequence ID" value="KRZ69810.1"/>
    <property type="molecule type" value="Genomic_DNA"/>
</dbReference>
<sequence length="1415" mass="158164">MSTRWKQIRTFLPGVVGKTGVETTALACKSHIFLNLKRLPLMFKFHRILCTICFFSDLQCSCEFLLIYSMLTVEYMAEFIKENFAPMIGVIASVEAEKICQKNNLMFAELLQPFSQIHIPVMMKTPGGQCVKIEQLQLDFRDIRKSGFLVAQALRLNLMEAMRRVQYLADEEKSSTISHSQPLPWFLEYRKQLLRLLKPGEHEFLRTYLACIFVISSADQEPLQCLNLLLQYQHAHQHQPGRVTEMTDFSLPRNVSAPKWFFQNVFKYYVILHDVKSGDERRTDEIYQQMRKLYGEENCHILRLNSCEPGENCSTDLWTNFINNDANAVAFQMNDSCIELLNNDPKGKSSSIENEVRFFTASGDDPAVNDGQRPIEANWSANLLSLESDNRQLIPHPLSEVDLQTAFAATQADYDQQVLYPSNGCQAEVVRGQCLTEQDVEQVRAFLLQFCNKGLVPYVERQMKMLNEQVSSRKRIGKSLINVTKKWLSGNSSPNLMASSSVTAGSSLASGTGTSTVSLSEPNFSLESAEMQARRLGDLAFLFQDYEQAYQIYHSLRKEFSNMHAWLQYAGACEMVCLSVFLLGQCSAKTYPNHYMESAISTYVDVCNQLWYGIRAVLFSVQILLTSGQFVEAACQLSRFAEKDNLVSALFLEEAARCFAASKRHRKAGFHLVLAGHRYLKCSLRLNSIRCYKQALQMYISKRWNYSEDHINLTLGQLYCGLKRVAESADAFGRLLSSGCALSAQQQQSILEEYLTVAGRLQVVGGKRIDSLALPVVRTSETVVYSGEDFVDLSQRCPATAAEWADESWKILERRCRESAFRGLGSSLQQQQQQQQEQTLCYMDSTSTDNSREACVGVGRSVTVVLTLDNPLDVAVNLRNVRLDGRWPATVQRSVVDGLLLEPRASGCRIALTVSSDSVGRLTVDRLLYDLLSPGDRQRPPVAACRALEMDDPSDCRLRPRFVGAASKLRFEFLDHDQRPSARAHLNGELLDWRVRVTNVGRQDVRLLCLCAEPAESLSAGVAGRQGVATPELDSTVVQLWNAADADGPLRPDQQLMLRVRLHAVPGPPVRALFYWLSPSAAVDGKLSVGMFRWRTLLNIRRSITITPNSNSNNNARLPYHYAVSGQRKLIVLNVLNQYPSDDSSTTISIHLTGIGLYSTNALAIQNVLGEKRSYVLKSGQSENIIFEVGPSGVADRRPVSYFPLSDDDGGGGGGHTVPELFRLTPKRSTLFLCWRADCSDPDHHCPTSAWSCLGQSCCLLSSLLLDETDFGELTTMTNQQNDDEQPPLCANAVTYDLFYETSISHDFLQSKMCRIPVKLTLHNCSRAHPVAIRVQGVASTEAQCKVVGWSGRSASRLHVAPLTSGGVDLTAVVTEASVFDLAATLRIQIQFPFSPAPYQLTLSSHFVTVHGMPT</sequence>
<proteinExistence type="predicted"/>
<feature type="domain" description="TPPC8 C-terminal Ig-like" evidence="1">
    <location>
        <begin position="1294"/>
        <end position="1388"/>
    </location>
</feature>
<dbReference type="PANTHER" id="PTHR12975:SF6">
    <property type="entry name" value="TRAFFICKING PROTEIN PARTICLE COMPLEX SUBUNIT 8"/>
    <property type="match status" value="1"/>
</dbReference>
<evidence type="ECO:0000259" key="1">
    <source>
        <dbReference type="Pfam" id="PF24542"/>
    </source>
</evidence>
<reference evidence="2 3" key="1">
    <citation type="submission" date="2015-01" db="EMBL/GenBank/DDBJ databases">
        <title>Evolution of Trichinella species and genotypes.</title>
        <authorList>
            <person name="Korhonen P.K."/>
            <person name="Edoardo P."/>
            <person name="Giuseppe L.R."/>
            <person name="Gasser R.B."/>
        </authorList>
    </citation>
    <scope>NUCLEOTIDE SEQUENCE [LARGE SCALE GENOMIC DNA]</scope>
    <source>
        <strain evidence="2">ISS1980</strain>
    </source>
</reference>
<dbReference type="InterPro" id="IPR057651">
    <property type="entry name" value="Ig_TPPC8_C"/>
</dbReference>